<feature type="region of interest" description="Disordered" evidence="1">
    <location>
        <begin position="1"/>
        <end position="175"/>
    </location>
</feature>
<feature type="region of interest" description="Disordered" evidence="1">
    <location>
        <begin position="251"/>
        <end position="291"/>
    </location>
</feature>
<organism evidence="2 3">
    <name type="scientific">Tenebrio molitor</name>
    <name type="common">Yellow mealworm beetle</name>
    <dbReference type="NCBI Taxonomy" id="7067"/>
    <lineage>
        <taxon>Eukaryota</taxon>
        <taxon>Metazoa</taxon>
        <taxon>Ecdysozoa</taxon>
        <taxon>Arthropoda</taxon>
        <taxon>Hexapoda</taxon>
        <taxon>Insecta</taxon>
        <taxon>Pterygota</taxon>
        <taxon>Neoptera</taxon>
        <taxon>Endopterygota</taxon>
        <taxon>Coleoptera</taxon>
        <taxon>Polyphaga</taxon>
        <taxon>Cucujiformia</taxon>
        <taxon>Tenebrionidae</taxon>
        <taxon>Tenebrio</taxon>
    </lineage>
</organism>
<feature type="compositionally biased region" description="Polar residues" evidence="1">
    <location>
        <begin position="58"/>
        <end position="73"/>
    </location>
</feature>
<dbReference type="EMBL" id="JABDTM020019127">
    <property type="protein sequence ID" value="KAH0817627.1"/>
    <property type="molecule type" value="Genomic_DNA"/>
</dbReference>
<gene>
    <name evidence="2" type="ORF">GEV33_005164</name>
</gene>
<evidence type="ECO:0000313" key="3">
    <source>
        <dbReference type="Proteomes" id="UP000719412"/>
    </source>
</evidence>
<feature type="compositionally biased region" description="Polar residues" evidence="1">
    <location>
        <begin position="271"/>
        <end position="291"/>
    </location>
</feature>
<proteinExistence type="predicted"/>
<dbReference type="Proteomes" id="UP000719412">
    <property type="component" value="Unassembled WGS sequence"/>
</dbReference>
<protein>
    <submittedName>
        <fullName evidence="2">Uncharacterized protein</fullName>
    </submittedName>
</protein>
<accession>A0A8J6LF37</accession>
<reference evidence="2" key="2">
    <citation type="submission" date="2021-08" db="EMBL/GenBank/DDBJ databases">
        <authorList>
            <person name="Eriksson T."/>
        </authorList>
    </citation>
    <scope>NUCLEOTIDE SEQUENCE</scope>
    <source>
        <strain evidence="2">Stoneville</strain>
        <tissue evidence="2">Whole head</tissue>
    </source>
</reference>
<name>A0A8J6LF37_TENMO</name>
<feature type="compositionally biased region" description="Basic and acidic residues" evidence="1">
    <location>
        <begin position="105"/>
        <end position="126"/>
    </location>
</feature>
<dbReference type="AlphaFoldDB" id="A0A8J6LF37"/>
<evidence type="ECO:0000256" key="1">
    <source>
        <dbReference type="SAM" id="MobiDB-lite"/>
    </source>
</evidence>
<sequence length="291" mass="32159">MQKPDTLDLGRQSSQKVSEVVAVQKEEPPKIEQGISLSSTPSASPKLPRQTFLKDSIGSKTPSPSLSRKSSFASLFRSKETIISPESPTVPGCRRKNTITGILREASDSLRERSRSRSKSRDRDKSATLSAAPSSTESIDSKNKQKSVFSRFKSKKGENKTKVEHESTSSSEVLPSIEGIAKVEFKFNDSSVKKKYYETPLEGDSIRIPLHSPTHYEDHSILQDLKTSSQDSQETVIEVCRNVEAVVESVPKDVESNTNKVHSSKPELTKRQSSTSSDNVVFSTKLGNEKQ</sequence>
<comment type="caution">
    <text evidence="2">The sequence shown here is derived from an EMBL/GenBank/DDBJ whole genome shotgun (WGS) entry which is preliminary data.</text>
</comment>
<feature type="compositionally biased region" description="Basic and acidic residues" evidence="1">
    <location>
        <begin position="155"/>
        <end position="167"/>
    </location>
</feature>
<reference evidence="2" key="1">
    <citation type="journal article" date="2020" name="J Insects Food Feed">
        <title>The yellow mealworm (Tenebrio molitor) genome: a resource for the emerging insects as food and feed industry.</title>
        <authorList>
            <person name="Eriksson T."/>
            <person name="Andere A."/>
            <person name="Kelstrup H."/>
            <person name="Emery V."/>
            <person name="Picard C."/>
        </authorList>
    </citation>
    <scope>NUCLEOTIDE SEQUENCE</scope>
    <source>
        <strain evidence="2">Stoneville</strain>
        <tissue evidence="2">Whole head</tissue>
    </source>
</reference>
<evidence type="ECO:0000313" key="2">
    <source>
        <dbReference type="EMBL" id="KAH0817627.1"/>
    </source>
</evidence>
<feature type="compositionally biased region" description="Polar residues" evidence="1">
    <location>
        <begin position="128"/>
        <end position="138"/>
    </location>
</feature>
<keyword evidence="3" id="KW-1185">Reference proteome</keyword>